<reference evidence="1" key="1">
    <citation type="submission" date="2023-07" db="EMBL/GenBank/DDBJ databases">
        <title>The genome sequence of Rhodocytophaga aerolata KACC 12507.</title>
        <authorList>
            <person name="Zhang X."/>
        </authorList>
    </citation>
    <scope>NUCLEOTIDE SEQUENCE</scope>
    <source>
        <strain evidence="1">KACC 12507</strain>
    </source>
</reference>
<evidence type="ECO:0000313" key="1">
    <source>
        <dbReference type="EMBL" id="MDO1449631.1"/>
    </source>
</evidence>
<name>A0ABT8RC03_9BACT</name>
<evidence type="ECO:0000313" key="2">
    <source>
        <dbReference type="Proteomes" id="UP001168528"/>
    </source>
</evidence>
<organism evidence="1 2">
    <name type="scientific">Rhodocytophaga aerolata</name>
    <dbReference type="NCBI Taxonomy" id="455078"/>
    <lineage>
        <taxon>Bacteria</taxon>
        <taxon>Pseudomonadati</taxon>
        <taxon>Bacteroidota</taxon>
        <taxon>Cytophagia</taxon>
        <taxon>Cytophagales</taxon>
        <taxon>Rhodocytophagaceae</taxon>
        <taxon>Rhodocytophaga</taxon>
    </lineage>
</organism>
<protein>
    <submittedName>
        <fullName evidence="1">Uncharacterized protein</fullName>
    </submittedName>
</protein>
<gene>
    <name evidence="1" type="ORF">Q0590_25360</name>
</gene>
<accession>A0ABT8RC03</accession>
<dbReference type="EMBL" id="JAUKPO010000020">
    <property type="protein sequence ID" value="MDO1449631.1"/>
    <property type="molecule type" value="Genomic_DNA"/>
</dbReference>
<keyword evidence="2" id="KW-1185">Reference proteome</keyword>
<dbReference type="Proteomes" id="UP001168528">
    <property type="component" value="Unassembled WGS sequence"/>
</dbReference>
<comment type="caution">
    <text evidence="1">The sequence shown here is derived from an EMBL/GenBank/DDBJ whole genome shotgun (WGS) entry which is preliminary data.</text>
</comment>
<dbReference type="RefSeq" id="WP_302040435.1">
    <property type="nucleotide sequence ID" value="NZ_JAUKPO010000020.1"/>
</dbReference>
<sequence length="88" mass="10023">MATTYQVGIPAQLPGEQYSGWVQVKLTKLSSKEINMKTGPHLARFDFVSQCWMLRYFRGGRKALYIGEVEGWKVAPKNKPRPKPTLPN</sequence>
<proteinExistence type="predicted"/>